<protein>
    <submittedName>
        <fullName evidence="4">Uncharacterized protein</fullName>
    </submittedName>
</protein>
<comment type="pathway">
    <text evidence="1">Protein modification; protein ubiquitination.</text>
</comment>
<reference evidence="4" key="1">
    <citation type="submission" date="2023-07" db="EMBL/GenBank/DDBJ databases">
        <title>A chromosome-level genome assembly of Lolium multiflorum.</title>
        <authorList>
            <person name="Chen Y."/>
            <person name="Copetti D."/>
            <person name="Kolliker R."/>
            <person name="Studer B."/>
        </authorList>
    </citation>
    <scope>NUCLEOTIDE SEQUENCE</scope>
    <source>
        <strain evidence="4">02402/16</strain>
        <tissue evidence="4">Leaf</tissue>
    </source>
</reference>
<feature type="domain" description="BTB" evidence="2">
    <location>
        <begin position="200"/>
        <end position="270"/>
    </location>
</feature>
<dbReference type="AlphaFoldDB" id="A0AAD8TP32"/>
<evidence type="ECO:0000259" key="2">
    <source>
        <dbReference type="PROSITE" id="PS50097"/>
    </source>
</evidence>
<feature type="domain" description="MATH" evidence="3">
    <location>
        <begin position="27"/>
        <end position="157"/>
    </location>
</feature>
<dbReference type="SMART" id="SM00225">
    <property type="entry name" value="BTB"/>
    <property type="match status" value="1"/>
</dbReference>
<comment type="caution">
    <text evidence="4">The sequence shown here is derived from an EMBL/GenBank/DDBJ whole genome shotgun (WGS) entry which is preliminary data.</text>
</comment>
<dbReference type="PROSITE" id="PS50097">
    <property type="entry name" value="BTB"/>
    <property type="match status" value="1"/>
</dbReference>
<dbReference type="Proteomes" id="UP001231189">
    <property type="component" value="Unassembled WGS sequence"/>
</dbReference>
<dbReference type="SMART" id="SM00061">
    <property type="entry name" value="MATH"/>
    <property type="match status" value="1"/>
</dbReference>
<organism evidence="4 5">
    <name type="scientific">Lolium multiflorum</name>
    <name type="common">Italian ryegrass</name>
    <name type="synonym">Lolium perenne subsp. multiflorum</name>
    <dbReference type="NCBI Taxonomy" id="4521"/>
    <lineage>
        <taxon>Eukaryota</taxon>
        <taxon>Viridiplantae</taxon>
        <taxon>Streptophyta</taxon>
        <taxon>Embryophyta</taxon>
        <taxon>Tracheophyta</taxon>
        <taxon>Spermatophyta</taxon>
        <taxon>Magnoliopsida</taxon>
        <taxon>Liliopsida</taxon>
        <taxon>Poales</taxon>
        <taxon>Poaceae</taxon>
        <taxon>BOP clade</taxon>
        <taxon>Pooideae</taxon>
        <taxon>Poodae</taxon>
        <taxon>Poeae</taxon>
        <taxon>Poeae Chloroplast Group 2 (Poeae type)</taxon>
        <taxon>Loliodinae</taxon>
        <taxon>Loliinae</taxon>
        <taxon>Lolium</taxon>
    </lineage>
</organism>
<dbReference type="InterPro" id="IPR011333">
    <property type="entry name" value="SKP1/BTB/POZ_sf"/>
</dbReference>
<keyword evidence="5" id="KW-1185">Reference proteome</keyword>
<dbReference type="SUPFAM" id="SSF54695">
    <property type="entry name" value="POZ domain"/>
    <property type="match status" value="1"/>
</dbReference>
<evidence type="ECO:0000259" key="3">
    <source>
        <dbReference type="PROSITE" id="PS50144"/>
    </source>
</evidence>
<accession>A0AAD8TP32</accession>
<dbReference type="PANTHER" id="PTHR26379">
    <property type="entry name" value="BTB/POZ AND MATH DOMAIN-CONTAINING PROTEIN 1"/>
    <property type="match status" value="1"/>
</dbReference>
<dbReference type="PROSITE" id="PS50144">
    <property type="entry name" value="MATH"/>
    <property type="match status" value="1"/>
</dbReference>
<dbReference type="InterPro" id="IPR000210">
    <property type="entry name" value="BTB/POZ_dom"/>
</dbReference>
<dbReference type="EMBL" id="JAUUTY010000002">
    <property type="protein sequence ID" value="KAK1686215.1"/>
    <property type="molecule type" value="Genomic_DNA"/>
</dbReference>
<gene>
    <name evidence="4" type="ORF">QYE76_047063</name>
</gene>
<dbReference type="CDD" id="cd00121">
    <property type="entry name" value="MATH"/>
    <property type="match status" value="1"/>
</dbReference>
<dbReference type="Gene3D" id="2.60.210.10">
    <property type="entry name" value="Apoptosis, Tumor Necrosis Factor Receptor Associated Protein 2, Chain A"/>
    <property type="match status" value="1"/>
</dbReference>
<dbReference type="SUPFAM" id="SSF49599">
    <property type="entry name" value="TRAF domain-like"/>
    <property type="match status" value="1"/>
</dbReference>
<dbReference type="GO" id="GO:0016567">
    <property type="term" value="P:protein ubiquitination"/>
    <property type="evidence" value="ECO:0007669"/>
    <property type="project" value="InterPro"/>
</dbReference>
<sequence length="388" mass="43364">MGAAPSVPDGGDATAVTGSVSDVPKVSATHEFTIRDYSRTKGRGVGKSILSQYFTIDGRKWYIRFYPDGYSAADSAWVALYAQTLYKPQFRAVRAEFTFQLLGANGDVRHTRRSDRACKYDTFCNSWGIRRYIDRNLLESAALAAVHNDSITVRCTVTIHKARRRILPVPRPGLVMMPDQPASVHGQNAVKFLASGKAPFDVRFEVDGEIFEAHRMVVAAQSPWFEGLLYGHGREARESDLADVGGGVVGAEAFRSVLHFIYNDELPATVTDRKRTKRRYEATLRLLEAADYYLLDRLKMMCAITLGNDFITDSTLTTIAEYAEAYSCKELQHACRNFADRRGVSLLPNIEVMQRLMSRIFLASHATNRIMGVDRGVSVDDPTTRPSR</sequence>
<dbReference type="InterPro" id="IPR008974">
    <property type="entry name" value="TRAF-like"/>
</dbReference>
<evidence type="ECO:0000313" key="5">
    <source>
        <dbReference type="Proteomes" id="UP001231189"/>
    </source>
</evidence>
<proteinExistence type="predicted"/>
<name>A0AAD8TP32_LOLMU</name>
<dbReference type="Pfam" id="PF22486">
    <property type="entry name" value="MATH_2"/>
    <property type="match status" value="1"/>
</dbReference>
<dbReference type="PANTHER" id="PTHR26379:SF284">
    <property type="entry name" value="BTB DOMAIN-CONTAINING PROTEIN"/>
    <property type="match status" value="1"/>
</dbReference>
<evidence type="ECO:0000313" key="4">
    <source>
        <dbReference type="EMBL" id="KAK1686215.1"/>
    </source>
</evidence>
<evidence type="ECO:0000256" key="1">
    <source>
        <dbReference type="ARBA" id="ARBA00004906"/>
    </source>
</evidence>
<dbReference type="InterPro" id="IPR045005">
    <property type="entry name" value="BPM1-6"/>
</dbReference>
<dbReference type="InterPro" id="IPR002083">
    <property type="entry name" value="MATH/TRAF_dom"/>
</dbReference>
<dbReference type="Pfam" id="PF00651">
    <property type="entry name" value="BTB"/>
    <property type="match status" value="1"/>
</dbReference>
<dbReference type="Gene3D" id="3.30.710.10">
    <property type="entry name" value="Potassium Channel Kv1.1, Chain A"/>
    <property type="match status" value="1"/>
</dbReference>